<dbReference type="InterPro" id="IPR015421">
    <property type="entry name" value="PyrdxlP-dep_Trfase_major"/>
</dbReference>
<evidence type="ECO:0000256" key="5">
    <source>
        <dbReference type="ARBA" id="ARBA00022679"/>
    </source>
</evidence>
<dbReference type="GO" id="GO:0006520">
    <property type="term" value="P:amino acid metabolic process"/>
    <property type="evidence" value="ECO:0007669"/>
    <property type="project" value="InterPro"/>
</dbReference>
<dbReference type="RefSeq" id="XP_025569892.1">
    <property type="nucleotide sequence ID" value="XM_025715099.1"/>
</dbReference>
<evidence type="ECO:0000313" key="8">
    <source>
        <dbReference type="EMBL" id="RAK95564.1"/>
    </source>
</evidence>
<evidence type="ECO:0000256" key="4">
    <source>
        <dbReference type="ARBA" id="ARBA00022576"/>
    </source>
</evidence>
<keyword evidence="6" id="KW-0663">Pyridoxal phosphate</keyword>
<dbReference type="GO" id="GO:0030170">
    <property type="term" value="F:pyridoxal phosphate binding"/>
    <property type="evidence" value="ECO:0007669"/>
    <property type="project" value="InterPro"/>
</dbReference>
<keyword evidence="5 8" id="KW-0808">Transferase</keyword>
<comment type="cofactor">
    <cofactor evidence="1">
        <name>pyridoxal 5'-phosphate</name>
        <dbReference type="ChEBI" id="CHEBI:597326"/>
    </cofactor>
</comment>
<feature type="domain" description="Aminotransferase class I/classII large" evidence="7">
    <location>
        <begin position="1"/>
        <end position="182"/>
    </location>
</feature>
<gene>
    <name evidence="8" type="ORF">BO80DRAFT_318833</name>
</gene>
<evidence type="ECO:0000313" key="9">
    <source>
        <dbReference type="Proteomes" id="UP000249402"/>
    </source>
</evidence>
<dbReference type="Pfam" id="PF00155">
    <property type="entry name" value="Aminotran_1_2"/>
    <property type="match status" value="1"/>
</dbReference>
<accession>A0A395GJM0</accession>
<dbReference type="InterPro" id="IPR000796">
    <property type="entry name" value="Asp_trans"/>
</dbReference>
<evidence type="ECO:0000256" key="1">
    <source>
        <dbReference type="ARBA" id="ARBA00001933"/>
    </source>
</evidence>
<dbReference type="GO" id="GO:0004069">
    <property type="term" value="F:L-aspartate:2-oxoglutarate aminotransferase activity"/>
    <property type="evidence" value="ECO:0007669"/>
    <property type="project" value="TreeGrafter"/>
</dbReference>
<dbReference type="STRING" id="1448316.A0A395GJM0"/>
<protein>
    <submittedName>
        <fullName evidence="8">PLP-dependent transferase</fullName>
    </submittedName>
</protein>
<evidence type="ECO:0000256" key="2">
    <source>
        <dbReference type="ARBA" id="ARBA00007441"/>
    </source>
</evidence>
<comment type="subunit">
    <text evidence="3">Homodimer.</text>
</comment>
<dbReference type="InterPro" id="IPR015422">
    <property type="entry name" value="PyrdxlP-dep_Trfase_small"/>
</dbReference>
<reference evidence="8 9" key="1">
    <citation type="submission" date="2018-02" db="EMBL/GenBank/DDBJ databases">
        <title>The genomes of Aspergillus section Nigri reveals drivers in fungal speciation.</title>
        <authorList>
            <consortium name="DOE Joint Genome Institute"/>
            <person name="Vesth T.C."/>
            <person name="Nybo J."/>
            <person name="Theobald S."/>
            <person name="Brandl J."/>
            <person name="Frisvad J.C."/>
            <person name="Nielsen K.F."/>
            <person name="Lyhne E.K."/>
            <person name="Kogle M.E."/>
            <person name="Kuo A."/>
            <person name="Riley R."/>
            <person name="Clum A."/>
            <person name="Nolan M."/>
            <person name="Lipzen A."/>
            <person name="Salamov A."/>
            <person name="Henrissat B."/>
            <person name="Wiebenga A."/>
            <person name="De vries R.P."/>
            <person name="Grigoriev I.V."/>
            <person name="Mortensen U.H."/>
            <person name="Andersen M.R."/>
            <person name="Baker S.E."/>
        </authorList>
    </citation>
    <scope>NUCLEOTIDE SEQUENCE [LARGE SCALE GENOMIC DNA]</scope>
    <source>
        <strain evidence="8 9">CBS 121593</strain>
    </source>
</reference>
<name>A0A395GJM0_9EURO</name>
<dbReference type="Proteomes" id="UP000249402">
    <property type="component" value="Unassembled WGS sequence"/>
</dbReference>
<feature type="non-terminal residue" evidence="8">
    <location>
        <position position="187"/>
    </location>
</feature>
<dbReference type="Gene3D" id="3.90.1150.10">
    <property type="entry name" value="Aspartate Aminotransferase, domain 1"/>
    <property type="match status" value="1"/>
</dbReference>
<feature type="non-terminal residue" evidence="8">
    <location>
        <position position="1"/>
    </location>
</feature>
<proteinExistence type="inferred from homology"/>
<dbReference type="EMBL" id="KZ824489">
    <property type="protein sequence ID" value="RAK95564.1"/>
    <property type="molecule type" value="Genomic_DNA"/>
</dbReference>
<keyword evidence="4" id="KW-0032">Aminotransferase</keyword>
<comment type="similarity">
    <text evidence="2">Belongs to the class-I pyridoxal-phosphate-dependent aminotransferase family.</text>
</comment>
<dbReference type="PANTHER" id="PTHR11879">
    <property type="entry name" value="ASPARTATE AMINOTRANSFERASE"/>
    <property type="match status" value="1"/>
</dbReference>
<dbReference type="InterPro" id="IPR004839">
    <property type="entry name" value="Aminotransferase_I/II_large"/>
</dbReference>
<dbReference type="GeneID" id="37219964"/>
<dbReference type="InterPro" id="IPR015424">
    <property type="entry name" value="PyrdxlP-dep_Trfase"/>
</dbReference>
<dbReference type="OrthoDB" id="6752799at2759"/>
<dbReference type="PANTHER" id="PTHR11879:SF55">
    <property type="entry name" value="GLUTAMATE OXALOACETATE TRANSAMINASE 1, ISOFORM B"/>
    <property type="match status" value="1"/>
</dbReference>
<sequence>QGFATGNPDNDAWAIRHFATRSAGTLEFAVAQSFSKNFGLYGERCGALHIVTRDQASAANVEAVLKKISRAEITSTPGFGAKVIATIMKDEKLREQWYRDLQTMSGRLRDMRGRLLEGLIRRETPGNWGHLVTDIGMFSMTGLSQEQVVALRERFHVYLLPTGRLSMTGLTHDNVEYVAESIDKVVR</sequence>
<evidence type="ECO:0000256" key="3">
    <source>
        <dbReference type="ARBA" id="ARBA00011738"/>
    </source>
</evidence>
<evidence type="ECO:0000259" key="7">
    <source>
        <dbReference type="Pfam" id="PF00155"/>
    </source>
</evidence>
<keyword evidence="9" id="KW-1185">Reference proteome</keyword>
<dbReference type="Gene3D" id="3.40.640.10">
    <property type="entry name" value="Type I PLP-dependent aspartate aminotransferase-like (Major domain)"/>
    <property type="match status" value="1"/>
</dbReference>
<dbReference type="PRINTS" id="PR00799">
    <property type="entry name" value="TRANSAMINASE"/>
</dbReference>
<organism evidence="8 9">
    <name type="scientific">Aspergillus ibericus CBS 121593</name>
    <dbReference type="NCBI Taxonomy" id="1448316"/>
    <lineage>
        <taxon>Eukaryota</taxon>
        <taxon>Fungi</taxon>
        <taxon>Dikarya</taxon>
        <taxon>Ascomycota</taxon>
        <taxon>Pezizomycotina</taxon>
        <taxon>Eurotiomycetes</taxon>
        <taxon>Eurotiomycetidae</taxon>
        <taxon>Eurotiales</taxon>
        <taxon>Aspergillaceae</taxon>
        <taxon>Aspergillus</taxon>
        <taxon>Aspergillus subgen. Circumdati</taxon>
    </lineage>
</organism>
<dbReference type="VEuPathDB" id="FungiDB:BO80DRAFT_318833"/>
<evidence type="ECO:0000256" key="6">
    <source>
        <dbReference type="ARBA" id="ARBA00022898"/>
    </source>
</evidence>
<dbReference type="AlphaFoldDB" id="A0A395GJM0"/>
<dbReference type="SUPFAM" id="SSF53383">
    <property type="entry name" value="PLP-dependent transferases"/>
    <property type="match status" value="1"/>
</dbReference>